<dbReference type="SUPFAM" id="SSF51366">
    <property type="entry name" value="Ribulose-phoshate binding barrel"/>
    <property type="match status" value="1"/>
</dbReference>
<dbReference type="GeneID" id="97329264"/>
<dbReference type="CDD" id="cd00405">
    <property type="entry name" value="PRAI"/>
    <property type="match status" value="1"/>
</dbReference>
<evidence type="ECO:0000256" key="5">
    <source>
        <dbReference type="ARBA" id="ARBA00022605"/>
    </source>
</evidence>
<evidence type="ECO:0000313" key="13">
    <source>
        <dbReference type="Proteomes" id="UP000095787"/>
    </source>
</evidence>
<evidence type="ECO:0000256" key="9">
    <source>
        <dbReference type="HAMAP-Rule" id="MF_00135"/>
    </source>
</evidence>
<dbReference type="AlphaFoldDB" id="A0A174D8H6"/>
<organism evidence="11 13">
    <name type="scientific">[Ruminococcus] torques</name>
    <dbReference type="NCBI Taxonomy" id="33039"/>
    <lineage>
        <taxon>Bacteria</taxon>
        <taxon>Bacillati</taxon>
        <taxon>Bacillota</taxon>
        <taxon>Clostridia</taxon>
        <taxon>Lachnospirales</taxon>
        <taxon>Lachnospiraceae</taxon>
        <taxon>Mediterraneibacter</taxon>
    </lineage>
</organism>
<dbReference type="RefSeq" id="WP_004845426.1">
    <property type="nucleotide sequence ID" value="NZ_AP028249.1"/>
</dbReference>
<reference evidence="12 14" key="2">
    <citation type="journal article" date="2019" name="Science, e1252229">
        <title>Invertible promoters mediate bacterial phase variation, antibiotic resistance, and host adaptation in the gut.</title>
        <authorList>
            <person name="Jiang X."/>
            <person name="Hall A.B."/>
            <person name="Arthur T.D."/>
            <person name="Plichta D.R."/>
            <person name="Covington C.T."/>
            <person name="Poyet M."/>
            <person name="Crothers J."/>
            <person name="Moses P.L."/>
            <person name="Tolonen A.C."/>
            <person name="Vlamakis H."/>
            <person name="Alm E.J."/>
            <person name="Xavier R.J."/>
        </authorList>
    </citation>
    <scope>NUCLEOTIDE SEQUENCE [LARGE SCALE GENOMIC DNA]</scope>
    <source>
        <strain evidence="14">aa_0143</strain>
        <strain evidence="12">Aa_0143</strain>
    </source>
</reference>
<gene>
    <name evidence="9 11" type="primary">trpF</name>
    <name evidence="12" type="ORF">EAI93_01380</name>
    <name evidence="11" type="ORF">ERS852456_01922</name>
</gene>
<name>A0A174D8H6_9FIRM</name>
<evidence type="ECO:0000256" key="1">
    <source>
        <dbReference type="ARBA" id="ARBA00001164"/>
    </source>
</evidence>
<dbReference type="InterPro" id="IPR001240">
    <property type="entry name" value="PRAI_dom"/>
</dbReference>
<evidence type="ECO:0000256" key="6">
    <source>
        <dbReference type="ARBA" id="ARBA00022822"/>
    </source>
</evidence>
<evidence type="ECO:0000259" key="10">
    <source>
        <dbReference type="Pfam" id="PF00697"/>
    </source>
</evidence>
<evidence type="ECO:0000256" key="7">
    <source>
        <dbReference type="ARBA" id="ARBA00023141"/>
    </source>
</evidence>
<evidence type="ECO:0000313" key="12">
    <source>
        <dbReference type="EMBL" id="RYS82376.1"/>
    </source>
</evidence>
<accession>A0A174D8H6</accession>
<keyword evidence="6 9" id="KW-0822">Tryptophan biosynthesis</keyword>
<dbReference type="PANTHER" id="PTHR42894:SF1">
    <property type="entry name" value="N-(5'-PHOSPHORIBOSYL)ANTHRANILATE ISOMERASE"/>
    <property type="match status" value="1"/>
</dbReference>
<evidence type="ECO:0000313" key="14">
    <source>
        <dbReference type="Proteomes" id="UP000292665"/>
    </source>
</evidence>
<dbReference type="Proteomes" id="UP000095787">
    <property type="component" value="Unassembled WGS sequence"/>
</dbReference>
<comment type="pathway">
    <text evidence="2 9">Amino-acid biosynthesis; L-tryptophan biosynthesis; L-tryptophan from chorismate: step 3/5.</text>
</comment>
<reference evidence="11 13" key="1">
    <citation type="submission" date="2015-09" db="EMBL/GenBank/DDBJ databases">
        <authorList>
            <consortium name="Pathogen Informatics"/>
        </authorList>
    </citation>
    <scope>NUCLEOTIDE SEQUENCE [LARGE SCALE GENOMIC DNA]</scope>
    <source>
        <strain evidence="11 13">2789STDY5834841</strain>
    </source>
</reference>
<dbReference type="InterPro" id="IPR044643">
    <property type="entry name" value="TrpF_fam"/>
</dbReference>
<evidence type="ECO:0000256" key="2">
    <source>
        <dbReference type="ARBA" id="ARBA00004664"/>
    </source>
</evidence>
<dbReference type="EMBL" id="CYZO01000025">
    <property type="protein sequence ID" value="CUO21517.1"/>
    <property type="molecule type" value="Genomic_DNA"/>
</dbReference>
<dbReference type="GO" id="GO:0000162">
    <property type="term" value="P:L-tryptophan biosynthetic process"/>
    <property type="evidence" value="ECO:0007669"/>
    <property type="project" value="UniProtKB-UniRule"/>
</dbReference>
<keyword evidence="8 9" id="KW-0413">Isomerase</keyword>
<comment type="similarity">
    <text evidence="9">Belongs to the TrpF family.</text>
</comment>
<proteinExistence type="inferred from homology"/>
<dbReference type="Proteomes" id="UP000292665">
    <property type="component" value="Unassembled WGS sequence"/>
</dbReference>
<dbReference type="InterPro" id="IPR013785">
    <property type="entry name" value="Aldolase_TIM"/>
</dbReference>
<dbReference type="GO" id="GO:0004640">
    <property type="term" value="F:phosphoribosylanthranilate isomerase activity"/>
    <property type="evidence" value="ECO:0007669"/>
    <property type="project" value="UniProtKB-UniRule"/>
</dbReference>
<evidence type="ECO:0000256" key="4">
    <source>
        <dbReference type="ARBA" id="ARBA00022272"/>
    </source>
</evidence>
<comment type="catalytic activity">
    <reaction evidence="1 9">
        <text>N-(5-phospho-beta-D-ribosyl)anthranilate = 1-(2-carboxyphenylamino)-1-deoxy-D-ribulose 5-phosphate</text>
        <dbReference type="Rhea" id="RHEA:21540"/>
        <dbReference type="ChEBI" id="CHEBI:18277"/>
        <dbReference type="ChEBI" id="CHEBI:58613"/>
        <dbReference type="EC" id="5.3.1.24"/>
    </reaction>
</comment>
<feature type="domain" description="N-(5'phosphoribosyl) anthranilate isomerase (PRAI)" evidence="10">
    <location>
        <begin position="5"/>
        <end position="193"/>
    </location>
</feature>
<dbReference type="UniPathway" id="UPA00035">
    <property type="reaction ID" value="UER00042"/>
</dbReference>
<dbReference type="PANTHER" id="PTHR42894">
    <property type="entry name" value="N-(5'-PHOSPHORIBOSYL)ANTHRANILATE ISOMERASE"/>
    <property type="match status" value="1"/>
</dbReference>
<dbReference type="HAMAP" id="MF_00135">
    <property type="entry name" value="PRAI"/>
    <property type="match status" value="1"/>
</dbReference>
<evidence type="ECO:0000256" key="3">
    <source>
        <dbReference type="ARBA" id="ARBA00012572"/>
    </source>
</evidence>
<sequence length="202" mass="23335">MTKIKFCGLSRRCDIEAVNELKPEYIGFVFVKTSKRYVSFEKAEELKSLLDPKIKAVGVFVNEDLKRIEEICDKKVIDIVQLHGLEEEKELNYLRSRIVQPVIKAFCIKKEEDVRQAERSPADFILLDSGAGTGRTFEWEWIKHMERPYFLAGGIHIDNVEKALEQLKPYAIDVSSGIETEGRKDKRKMAAIMTAVRKERKL</sequence>
<dbReference type="Gene3D" id="3.20.20.70">
    <property type="entry name" value="Aldolase class I"/>
    <property type="match status" value="1"/>
</dbReference>
<dbReference type="EC" id="5.3.1.24" evidence="3 9"/>
<evidence type="ECO:0000256" key="8">
    <source>
        <dbReference type="ARBA" id="ARBA00023235"/>
    </source>
</evidence>
<dbReference type="InterPro" id="IPR011060">
    <property type="entry name" value="RibuloseP-bd_barrel"/>
</dbReference>
<dbReference type="Pfam" id="PF00697">
    <property type="entry name" value="PRAI"/>
    <property type="match status" value="1"/>
</dbReference>
<evidence type="ECO:0000313" key="11">
    <source>
        <dbReference type="EMBL" id="CUO21517.1"/>
    </source>
</evidence>
<keyword evidence="7 9" id="KW-0057">Aromatic amino acid biosynthesis</keyword>
<dbReference type="EMBL" id="RCYR01000001">
    <property type="protein sequence ID" value="RYS82376.1"/>
    <property type="molecule type" value="Genomic_DNA"/>
</dbReference>
<keyword evidence="5 9" id="KW-0028">Amino-acid biosynthesis</keyword>
<protein>
    <recommendedName>
        <fullName evidence="4 9">N-(5'-phosphoribosyl)anthranilate isomerase</fullName>
        <shortName evidence="9">PRAI</shortName>
        <ecNumber evidence="3 9">5.3.1.24</ecNumber>
    </recommendedName>
</protein>